<dbReference type="InterPro" id="IPR003010">
    <property type="entry name" value="C-N_Hydrolase"/>
</dbReference>
<dbReference type="Proteomes" id="UP000305067">
    <property type="component" value="Unassembled WGS sequence"/>
</dbReference>
<dbReference type="InterPro" id="IPR036526">
    <property type="entry name" value="C-N_Hydrolase_sf"/>
</dbReference>
<dbReference type="STRING" id="1884261.A0A5C3Q4S5"/>
<dbReference type="GO" id="GO:0030163">
    <property type="term" value="P:protein catabolic process"/>
    <property type="evidence" value="ECO:0007669"/>
    <property type="project" value="TreeGrafter"/>
</dbReference>
<evidence type="ECO:0000256" key="1">
    <source>
        <dbReference type="SAM" id="MobiDB-lite"/>
    </source>
</evidence>
<reference evidence="3 4" key="1">
    <citation type="journal article" date="2019" name="Nat. Ecol. Evol.">
        <title>Megaphylogeny resolves global patterns of mushroom evolution.</title>
        <authorList>
            <person name="Varga T."/>
            <person name="Krizsan K."/>
            <person name="Foldi C."/>
            <person name="Dima B."/>
            <person name="Sanchez-Garcia M."/>
            <person name="Sanchez-Ramirez S."/>
            <person name="Szollosi G.J."/>
            <person name="Szarkandi J.G."/>
            <person name="Papp V."/>
            <person name="Albert L."/>
            <person name="Andreopoulos W."/>
            <person name="Angelini C."/>
            <person name="Antonin V."/>
            <person name="Barry K.W."/>
            <person name="Bougher N.L."/>
            <person name="Buchanan P."/>
            <person name="Buyck B."/>
            <person name="Bense V."/>
            <person name="Catcheside P."/>
            <person name="Chovatia M."/>
            <person name="Cooper J."/>
            <person name="Damon W."/>
            <person name="Desjardin D."/>
            <person name="Finy P."/>
            <person name="Geml J."/>
            <person name="Haridas S."/>
            <person name="Hughes K."/>
            <person name="Justo A."/>
            <person name="Karasinski D."/>
            <person name="Kautmanova I."/>
            <person name="Kiss B."/>
            <person name="Kocsube S."/>
            <person name="Kotiranta H."/>
            <person name="LaButti K.M."/>
            <person name="Lechner B.E."/>
            <person name="Liimatainen K."/>
            <person name="Lipzen A."/>
            <person name="Lukacs Z."/>
            <person name="Mihaltcheva S."/>
            <person name="Morgado L.N."/>
            <person name="Niskanen T."/>
            <person name="Noordeloos M.E."/>
            <person name="Ohm R.A."/>
            <person name="Ortiz-Santana B."/>
            <person name="Ovrebo C."/>
            <person name="Racz N."/>
            <person name="Riley R."/>
            <person name="Savchenko A."/>
            <person name="Shiryaev A."/>
            <person name="Soop K."/>
            <person name="Spirin V."/>
            <person name="Szebenyi C."/>
            <person name="Tomsovsky M."/>
            <person name="Tulloss R.E."/>
            <person name="Uehling J."/>
            <person name="Grigoriev I.V."/>
            <person name="Vagvolgyi C."/>
            <person name="Papp T."/>
            <person name="Martin F.M."/>
            <person name="Miettinen O."/>
            <person name="Hibbett D.S."/>
            <person name="Nagy L.G."/>
        </authorList>
    </citation>
    <scope>NUCLEOTIDE SEQUENCE [LARGE SCALE GENOMIC DNA]</scope>
    <source>
        <strain evidence="3 4">CBS 309.79</strain>
    </source>
</reference>
<evidence type="ECO:0000313" key="4">
    <source>
        <dbReference type="Proteomes" id="UP000305067"/>
    </source>
</evidence>
<dbReference type="GO" id="GO:0070773">
    <property type="term" value="F:protein-N-terminal glutamine amidohydrolase activity"/>
    <property type="evidence" value="ECO:0007669"/>
    <property type="project" value="InterPro"/>
</dbReference>
<name>A0A5C3Q4S5_9AGAR</name>
<protein>
    <submittedName>
        <fullName evidence="3">Carbon-nitrogen hydrolase</fullName>
    </submittedName>
</protein>
<keyword evidence="4" id="KW-1185">Reference proteome</keyword>
<feature type="region of interest" description="Disordered" evidence="1">
    <location>
        <begin position="198"/>
        <end position="221"/>
    </location>
</feature>
<feature type="domain" description="CN hydrolase" evidence="2">
    <location>
        <begin position="2"/>
        <end position="484"/>
    </location>
</feature>
<dbReference type="InterPro" id="IPR039703">
    <property type="entry name" value="Nta1"/>
</dbReference>
<keyword evidence="3" id="KW-0378">Hydrolase</keyword>
<gene>
    <name evidence="3" type="ORF">BDV98DRAFT_575166</name>
</gene>
<dbReference type="PANTHER" id="PTHR11750:SF26">
    <property type="entry name" value="PROTEIN N-TERMINAL AMIDASE"/>
    <property type="match status" value="1"/>
</dbReference>
<dbReference type="PROSITE" id="PS50263">
    <property type="entry name" value="CN_HYDROLASE"/>
    <property type="match status" value="1"/>
</dbReference>
<feature type="compositionally biased region" description="Low complexity" evidence="1">
    <location>
        <begin position="317"/>
        <end position="329"/>
    </location>
</feature>
<organism evidence="3 4">
    <name type="scientific">Pterulicium gracile</name>
    <dbReference type="NCBI Taxonomy" id="1884261"/>
    <lineage>
        <taxon>Eukaryota</taxon>
        <taxon>Fungi</taxon>
        <taxon>Dikarya</taxon>
        <taxon>Basidiomycota</taxon>
        <taxon>Agaricomycotina</taxon>
        <taxon>Agaricomycetes</taxon>
        <taxon>Agaricomycetidae</taxon>
        <taxon>Agaricales</taxon>
        <taxon>Pleurotineae</taxon>
        <taxon>Pterulaceae</taxon>
        <taxon>Pterulicium</taxon>
    </lineage>
</organism>
<accession>A0A5C3Q4S5</accession>
<dbReference type="Pfam" id="PF00795">
    <property type="entry name" value="CN_hydrolase"/>
    <property type="match status" value="1"/>
</dbReference>
<evidence type="ECO:0000259" key="2">
    <source>
        <dbReference type="PROSITE" id="PS50263"/>
    </source>
</evidence>
<feature type="region of interest" description="Disordered" evidence="1">
    <location>
        <begin position="276"/>
        <end position="344"/>
    </location>
</feature>
<dbReference type="PANTHER" id="PTHR11750">
    <property type="entry name" value="PROTEIN N-TERMINAL AMIDASE"/>
    <property type="match status" value="1"/>
</dbReference>
<dbReference type="OrthoDB" id="201515at2759"/>
<dbReference type="AlphaFoldDB" id="A0A5C3Q4S5"/>
<dbReference type="Gene3D" id="3.60.110.10">
    <property type="entry name" value="Carbon-nitrogen hydrolase"/>
    <property type="match status" value="2"/>
</dbReference>
<dbReference type="SUPFAM" id="SSF56317">
    <property type="entry name" value="Carbon-nitrogen hydrolase"/>
    <property type="match status" value="1"/>
</dbReference>
<dbReference type="EMBL" id="ML178851">
    <property type="protein sequence ID" value="TFK97094.1"/>
    <property type="molecule type" value="Genomic_DNA"/>
</dbReference>
<dbReference type="GO" id="GO:0008418">
    <property type="term" value="F:protein-N-terminal asparagine amidohydrolase activity"/>
    <property type="evidence" value="ECO:0007669"/>
    <property type="project" value="InterPro"/>
</dbReference>
<proteinExistence type="predicted"/>
<evidence type="ECO:0000313" key="3">
    <source>
        <dbReference type="EMBL" id="TFK97094.1"/>
    </source>
</evidence>
<feature type="region of interest" description="Disordered" evidence="1">
    <location>
        <begin position="96"/>
        <end position="136"/>
    </location>
</feature>
<sequence length="484" mass="52194">MLRIAVVQFEPKIGKVQENVDVATQLCAQLERGDVDIVCLPEMSFTGYTFSSPAAVRPYLETPFEGPTSEFCRNVARRIGCHVVAGYPEIIERWTDDDQRVDPASTPLAKPELESPAVATGNSHYASTEGAAPSTSPIDDSELLIGANSVMVYAPDGCLLLNYRKTNLYSLDLPWCIPGDGFGSGLFEMTLSHEPVKPSSSIPSSSATHIAGSAPNPTSASRRRVRVALGICMDLNPFNAQPKPAPTSMAIPSPPLPCFHSHSMNAPIPGSGSFASYSCSHSPRPIPNPTAATPKVADRDLHHACSTIQRPDDGDTDAGPDAPGSRPEAYPAPAPAPPHSHARRPVEWVPSSWSAEVGPFELADFVEESKSDVLLMSNAWLNSGPLDEDASDEDEEDTDWRTLNYWAQRLRPLWAAQNGDTSTSPFEGKAKTVVVMCNRVGEENGIKFAGSSAVFSMTRNAGKPRLLDCMGREEEGLKVWQIPL</sequence>